<dbReference type="EMBL" id="CAJGYO010000009">
    <property type="protein sequence ID" value="CAD6252596.1"/>
    <property type="molecule type" value="Genomic_DNA"/>
</dbReference>
<dbReference type="AlphaFoldDB" id="A0A811Q9D8"/>
<organism evidence="2 3">
    <name type="scientific">Miscanthus lutarioriparius</name>
    <dbReference type="NCBI Taxonomy" id="422564"/>
    <lineage>
        <taxon>Eukaryota</taxon>
        <taxon>Viridiplantae</taxon>
        <taxon>Streptophyta</taxon>
        <taxon>Embryophyta</taxon>
        <taxon>Tracheophyta</taxon>
        <taxon>Spermatophyta</taxon>
        <taxon>Magnoliopsida</taxon>
        <taxon>Liliopsida</taxon>
        <taxon>Poales</taxon>
        <taxon>Poaceae</taxon>
        <taxon>PACMAD clade</taxon>
        <taxon>Panicoideae</taxon>
        <taxon>Andropogonodae</taxon>
        <taxon>Andropogoneae</taxon>
        <taxon>Saccharinae</taxon>
        <taxon>Miscanthus</taxon>
    </lineage>
</organism>
<evidence type="ECO:0000313" key="2">
    <source>
        <dbReference type="EMBL" id="CAD6252596.1"/>
    </source>
</evidence>
<protein>
    <submittedName>
        <fullName evidence="2">Uncharacterized protein</fullName>
    </submittedName>
</protein>
<sequence>MTRGISALAEHTRSDRGMSGIDNAGGTNKAASSGTSLIPQHRAPDSGEFITRRYRG</sequence>
<feature type="region of interest" description="Disordered" evidence="1">
    <location>
        <begin position="1"/>
        <end position="56"/>
    </location>
</feature>
<dbReference type="Proteomes" id="UP000604825">
    <property type="component" value="Unassembled WGS sequence"/>
</dbReference>
<feature type="compositionally biased region" description="Polar residues" evidence="1">
    <location>
        <begin position="25"/>
        <end position="38"/>
    </location>
</feature>
<name>A0A811Q9D8_9POAL</name>
<gene>
    <name evidence="2" type="ORF">NCGR_LOCUS36245</name>
</gene>
<proteinExistence type="predicted"/>
<comment type="caution">
    <text evidence="2">The sequence shown here is derived from an EMBL/GenBank/DDBJ whole genome shotgun (WGS) entry which is preliminary data.</text>
</comment>
<keyword evidence="3" id="KW-1185">Reference proteome</keyword>
<evidence type="ECO:0000313" key="3">
    <source>
        <dbReference type="Proteomes" id="UP000604825"/>
    </source>
</evidence>
<evidence type="ECO:0000256" key="1">
    <source>
        <dbReference type="SAM" id="MobiDB-lite"/>
    </source>
</evidence>
<accession>A0A811Q9D8</accession>
<reference evidence="2" key="1">
    <citation type="submission" date="2020-10" db="EMBL/GenBank/DDBJ databases">
        <authorList>
            <person name="Han B."/>
            <person name="Lu T."/>
            <person name="Zhao Q."/>
            <person name="Huang X."/>
            <person name="Zhao Y."/>
        </authorList>
    </citation>
    <scope>NUCLEOTIDE SEQUENCE</scope>
</reference>